<dbReference type="Pfam" id="PF07221">
    <property type="entry name" value="GlcNAc_2-epim"/>
    <property type="match status" value="1"/>
</dbReference>
<name>A0A3B0SLY7_9ZZZZ</name>
<organism evidence="3">
    <name type="scientific">hydrothermal vent metagenome</name>
    <dbReference type="NCBI Taxonomy" id="652676"/>
    <lineage>
        <taxon>unclassified sequences</taxon>
        <taxon>metagenomes</taxon>
        <taxon>ecological metagenomes</taxon>
    </lineage>
</organism>
<accession>A0A3B0SLY7</accession>
<protein>
    <submittedName>
        <fullName evidence="3">Mannose-6-phosphate isomerase</fullName>
        <ecNumber evidence="3">5.3.1.8</ecNumber>
    </submittedName>
</protein>
<comment type="similarity">
    <text evidence="1">Belongs to the N-acylglucosamine 2-epimerase family.</text>
</comment>
<keyword evidence="2 3" id="KW-0413">Isomerase</keyword>
<dbReference type="InterPro" id="IPR010819">
    <property type="entry name" value="AGE/CE"/>
</dbReference>
<evidence type="ECO:0000256" key="2">
    <source>
        <dbReference type="ARBA" id="ARBA00023235"/>
    </source>
</evidence>
<gene>
    <name evidence="3" type="ORF">MNBD_ALPHA06-89</name>
</gene>
<reference evidence="3" key="1">
    <citation type="submission" date="2018-06" db="EMBL/GenBank/DDBJ databases">
        <authorList>
            <person name="Zhirakovskaya E."/>
        </authorList>
    </citation>
    <scope>NUCLEOTIDE SEQUENCE</scope>
</reference>
<evidence type="ECO:0000313" key="3">
    <source>
        <dbReference type="EMBL" id="VAV97413.1"/>
    </source>
</evidence>
<dbReference type="GO" id="GO:0005975">
    <property type="term" value="P:carbohydrate metabolic process"/>
    <property type="evidence" value="ECO:0007669"/>
    <property type="project" value="InterPro"/>
</dbReference>
<dbReference type="InterPro" id="IPR008928">
    <property type="entry name" value="6-hairpin_glycosidase_sf"/>
</dbReference>
<dbReference type="EMBL" id="UOEE01000245">
    <property type="protein sequence ID" value="VAV97413.1"/>
    <property type="molecule type" value="Genomic_DNA"/>
</dbReference>
<evidence type="ECO:0000256" key="1">
    <source>
        <dbReference type="ARBA" id="ARBA00008558"/>
    </source>
</evidence>
<dbReference type="AlphaFoldDB" id="A0A3B0SLY7"/>
<proteinExistence type="inferred from homology"/>
<dbReference type="InterPro" id="IPR012341">
    <property type="entry name" value="6hp_glycosidase-like_sf"/>
</dbReference>
<sequence>MYARQRDISVQSENFIEKFVLWCRGTLLPFWADNGIDRQNGGFFEQLYLDGIPDRTVARRVRVASRQIYSFAHAQHLGWLQDQELILNGVDWLLDKGWAVDGNPGFLHLLDDGGQPLDASRDLYDHAFHILGLSWAYRATKDAQVLSAARRTFDFVEEALASKQGGWHENLAHALPRRQNPHMHMFEALLALYECSGDSAYLKRADEIAVLLAEKFVARNSALLHEFFDADWSAHTPAQIEPGHMAEWSWLLQRRAMLTADAAKNPLAGRLLANAERLGKQQNGLLIDTCDTAANPTKDSCRLWNQSEWLKALMIAAPTPAQISPAIDDLLQRIFAHYLNQPNPALWIDAICPNNEAISDRVPASIVYHLVSAASEAERIFLDPKPRNPS</sequence>
<dbReference type="EC" id="5.3.1.8" evidence="3"/>
<dbReference type="Gene3D" id="1.50.10.10">
    <property type="match status" value="1"/>
</dbReference>
<dbReference type="SUPFAM" id="SSF48208">
    <property type="entry name" value="Six-hairpin glycosidases"/>
    <property type="match status" value="1"/>
</dbReference>
<dbReference type="PANTHER" id="PTHR15108">
    <property type="entry name" value="N-ACYLGLUCOSAMINE-2-EPIMERASE"/>
    <property type="match status" value="1"/>
</dbReference>
<dbReference type="GO" id="GO:0004476">
    <property type="term" value="F:mannose-6-phosphate isomerase activity"/>
    <property type="evidence" value="ECO:0007669"/>
    <property type="project" value="UniProtKB-EC"/>
</dbReference>